<dbReference type="HOGENOM" id="CLU_099392_0_0_6"/>
<dbReference type="Proteomes" id="UP000182660">
    <property type="component" value="Unassembled WGS sequence"/>
</dbReference>
<dbReference type="EMBL" id="FPLD01000129">
    <property type="protein sequence ID" value="SGZ16623.1"/>
    <property type="molecule type" value="Genomic_DNA"/>
</dbReference>
<evidence type="ECO:0000313" key="2">
    <source>
        <dbReference type="EMBL" id="SGZ16623.1"/>
    </source>
</evidence>
<dbReference type="SUPFAM" id="SSF63829">
    <property type="entry name" value="Calcium-dependent phosphotriesterase"/>
    <property type="match status" value="1"/>
</dbReference>
<dbReference type="GeneID" id="61295073"/>
<gene>
    <name evidence="1" type="ORF">MT2528_4417</name>
    <name evidence="2" type="ORF">NVI5450_4371</name>
</gene>
<dbReference type="RefSeq" id="WP_052678296.1">
    <property type="nucleotide sequence ID" value="NZ_CAWQZC010000054.1"/>
</dbReference>
<reference evidence="1 3" key="1">
    <citation type="submission" date="2016-11" db="EMBL/GenBank/DDBJ databases">
        <authorList>
            <person name="Klemetsen T."/>
        </authorList>
    </citation>
    <scope>NUCLEOTIDE SEQUENCE [LARGE SCALE GENOMIC DNA]</scope>
    <source>
        <strain evidence="1">MT 2528</strain>
    </source>
</reference>
<name>A0A090IFU0_9GAMM</name>
<dbReference type="PATRIC" id="fig|80854.5.peg.1891"/>
<evidence type="ECO:0000313" key="1">
    <source>
        <dbReference type="EMBL" id="SGZ02547.1"/>
    </source>
</evidence>
<organism evidence="2 4">
    <name type="scientific">Moritella viscosa</name>
    <dbReference type="NCBI Taxonomy" id="80854"/>
    <lineage>
        <taxon>Bacteria</taxon>
        <taxon>Pseudomonadati</taxon>
        <taxon>Pseudomonadota</taxon>
        <taxon>Gammaproteobacteria</taxon>
        <taxon>Alteromonadales</taxon>
        <taxon>Moritellaceae</taxon>
        <taxon>Moritella</taxon>
    </lineage>
</organism>
<evidence type="ECO:0000313" key="4">
    <source>
        <dbReference type="Proteomes" id="UP000183794"/>
    </source>
</evidence>
<sequence length="185" mass="20606">MKQIFNGIDVTLINEPHYSVNSTDNIRSYEVELCRNKKYRHSSAHGLFVGDINSPESSVIFLGVGGATGVHEYSFTINDDICYVASGDSVYSLKLPTLELIWVKKVDFGTCFGIFWVSEYDCLISWGELDIRRLKSNGDKIWTVSGPEIFTEGFEFADDSVLVTDFDGIAHRISIETGLSVQVGT</sequence>
<proteinExistence type="predicted"/>
<dbReference type="EMBL" id="FPLJ01000132">
    <property type="protein sequence ID" value="SGZ02547.1"/>
    <property type="molecule type" value="Genomic_DNA"/>
</dbReference>
<evidence type="ECO:0000313" key="3">
    <source>
        <dbReference type="Proteomes" id="UP000182660"/>
    </source>
</evidence>
<dbReference type="KEGG" id="mvs:MVIS_1775"/>
<reference evidence="2 4" key="2">
    <citation type="submission" date="2016-11" db="EMBL/GenBank/DDBJ databases">
        <authorList>
            <person name="Jaros S."/>
            <person name="Januszkiewicz K."/>
            <person name="Wedrychowicz H."/>
        </authorList>
    </citation>
    <scope>NUCLEOTIDE SEQUENCE [LARGE SCALE GENOMIC DNA]</scope>
    <source>
        <strain evidence="2">NVI 5450</strain>
    </source>
</reference>
<dbReference type="AlphaFoldDB" id="A0A090IFU0"/>
<dbReference type="Proteomes" id="UP000183794">
    <property type="component" value="Unassembled WGS sequence"/>
</dbReference>
<protein>
    <submittedName>
        <fullName evidence="2">Uncharacterized protein</fullName>
    </submittedName>
</protein>
<dbReference type="OrthoDB" id="334526at2"/>
<keyword evidence="3" id="KW-1185">Reference proteome</keyword>
<accession>A0A090IFU0</accession>